<dbReference type="Proteomes" id="UP000004095">
    <property type="component" value="Unassembled WGS sequence"/>
</dbReference>
<protein>
    <submittedName>
        <fullName evidence="1">Uncharacterized protein</fullName>
    </submittedName>
</protein>
<proteinExistence type="predicted"/>
<reference evidence="1 2" key="1">
    <citation type="submission" date="2007-01" db="EMBL/GenBank/DDBJ databases">
        <authorList>
            <person name="Haygood M."/>
            <person name="Podell S."/>
            <person name="Anderson C."/>
            <person name="Hopkinson B."/>
            <person name="Roe K."/>
            <person name="Barbeau K."/>
            <person name="Gaasterland T."/>
            <person name="Ferriera S."/>
            <person name="Johnson J."/>
            <person name="Kravitz S."/>
            <person name="Beeson K."/>
            <person name="Sutton G."/>
            <person name="Rogers Y.-H."/>
            <person name="Friedman R."/>
            <person name="Frazier M."/>
            <person name="Venter J.C."/>
        </authorList>
    </citation>
    <scope>NUCLEOTIDE SEQUENCE [LARGE SCALE GENOMIC DNA]</scope>
    <source>
        <strain evidence="1 2">ATCC 23134</strain>
    </source>
</reference>
<evidence type="ECO:0000313" key="2">
    <source>
        <dbReference type="Proteomes" id="UP000004095"/>
    </source>
</evidence>
<name>A1ZEV4_MICM2</name>
<keyword evidence="2" id="KW-1185">Reference proteome</keyword>
<dbReference type="EMBL" id="AAWS01000004">
    <property type="protein sequence ID" value="EAY31056.1"/>
    <property type="molecule type" value="Genomic_DNA"/>
</dbReference>
<sequence length="48" mass="5480">MLHNDEVLKVLQQNKVPPKVLKALTQIKAFNFMQAMTKLPATYTFVSC</sequence>
<evidence type="ECO:0000313" key="1">
    <source>
        <dbReference type="EMBL" id="EAY31056.1"/>
    </source>
</evidence>
<gene>
    <name evidence="1" type="ORF">M23134_07464</name>
</gene>
<comment type="caution">
    <text evidence="1">The sequence shown here is derived from an EMBL/GenBank/DDBJ whole genome shotgun (WGS) entry which is preliminary data.</text>
</comment>
<dbReference type="AlphaFoldDB" id="A1ZEV4"/>
<accession>A1ZEV4</accession>
<organism evidence="1 2">
    <name type="scientific">Microscilla marina ATCC 23134</name>
    <dbReference type="NCBI Taxonomy" id="313606"/>
    <lineage>
        <taxon>Bacteria</taxon>
        <taxon>Pseudomonadati</taxon>
        <taxon>Bacteroidota</taxon>
        <taxon>Cytophagia</taxon>
        <taxon>Cytophagales</taxon>
        <taxon>Microscillaceae</taxon>
        <taxon>Microscilla</taxon>
    </lineage>
</organism>